<dbReference type="Pfam" id="PF00078">
    <property type="entry name" value="RVT_1"/>
    <property type="match status" value="1"/>
</dbReference>
<evidence type="ECO:0000313" key="2">
    <source>
        <dbReference type="EMBL" id="KAF7572440.1"/>
    </source>
</evidence>
<feature type="domain" description="Reverse transcriptase" evidence="1">
    <location>
        <begin position="65"/>
        <end position="127"/>
    </location>
</feature>
<dbReference type="AlphaFoldDB" id="A0A834VQN1"/>
<comment type="caution">
    <text evidence="2">The sequence shown here is derived from an EMBL/GenBank/DDBJ whole genome shotgun (WGS) entry which is preliminary data.</text>
</comment>
<accession>A0A834VQN1</accession>
<proteinExistence type="predicted"/>
<organism evidence="2 3">
    <name type="scientific">Pyrenophora tritici-repentis</name>
    <dbReference type="NCBI Taxonomy" id="45151"/>
    <lineage>
        <taxon>Eukaryota</taxon>
        <taxon>Fungi</taxon>
        <taxon>Dikarya</taxon>
        <taxon>Ascomycota</taxon>
        <taxon>Pezizomycotina</taxon>
        <taxon>Dothideomycetes</taxon>
        <taxon>Pleosporomycetidae</taxon>
        <taxon>Pleosporales</taxon>
        <taxon>Pleosporineae</taxon>
        <taxon>Pleosporaceae</taxon>
        <taxon>Pyrenophora</taxon>
    </lineage>
</organism>
<dbReference type="GeneID" id="90956440"/>
<dbReference type="InterPro" id="IPR000477">
    <property type="entry name" value="RT_dom"/>
</dbReference>
<dbReference type="Proteomes" id="UP000245464">
    <property type="component" value="Chromosome 4"/>
</dbReference>
<gene>
    <name evidence="2" type="ORF">PtrM4_099400</name>
</gene>
<evidence type="ECO:0000259" key="1">
    <source>
        <dbReference type="Pfam" id="PF00078"/>
    </source>
</evidence>
<protein>
    <recommendedName>
        <fullName evidence="1">Reverse transcriptase domain-containing protein</fullName>
    </recommendedName>
</protein>
<dbReference type="InterPro" id="IPR043128">
    <property type="entry name" value="Rev_trsase/Diguanyl_cyclase"/>
</dbReference>
<dbReference type="PANTHER" id="PTHR24559:SF444">
    <property type="entry name" value="REVERSE TRANSCRIPTASE DOMAIN-CONTAINING PROTEIN"/>
    <property type="match status" value="1"/>
</dbReference>
<dbReference type="SUPFAM" id="SSF56672">
    <property type="entry name" value="DNA/RNA polymerases"/>
    <property type="match status" value="1"/>
</dbReference>
<dbReference type="InterPro" id="IPR043502">
    <property type="entry name" value="DNA/RNA_pol_sf"/>
</dbReference>
<dbReference type="RefSeq" id="XP_065962980.1">
    <property type="nucleotide sequence ID" value="XM_066107312.1"/>
</dbReference>
<dbReference type="KEGG" id="ptrr:90956440"/>
<reference evidence="2" key="1">
    <citation type="journal article" date="2018" name="BMC Genomics">
        <title>Comparative genomics of the wheat fungal pathogen Pyrenophora tritici-repentis reveals chromosomal variations and genome plasticity.</title>
        <authorList>
            <person name="Moolhuijzen P."/>
            <person name="See P.T."/>
            <person name="Hane J.K."/>
            <person name="Shi G."/>
            <person name="Liu Z."/>
            <person name="Oliver R.P."/>
            <person name="Moffat C.S."/>
        </authorList>
    </citation>
    <scope>NUCLEOTIDE SEQUENCE [LARGE SCALE GENOMIC DNA]</scope>
    <source>
        <strain evidence="2">M4</strain>
    </source>
</reference>
<evidence type="ECO:0000313" key="3">
    <source>
        <dbReference type="Proteomes" id="UP000245464"/>
    </source>
</evidence>
<dbReference type="EMBL" id="NQIK02000004">
    <property type="protein sequence ID" value="KAF7572440.1"/>
    <property type="molecule type" value="Genomic_DNA"/>
</dbReference>
<dbReference type="PANTHER" id="PTHR24559">
    <property type="entry name" value="TRANSPOSON TY3-I GAG-POL POLYPROTEIN"/>
    <property type="match status" value="1"/>
</dbReference>
<sequence>MAEAFDHFLAKKLPPHRKGVNLHIKIEKDQDGNEKTILWGPLYGMSREELLVLRKTLTELLDKDFICDYLNDFVSAYVNDILIYSLGSLQDHKEKVRKVLQRLIDAGLQINIDKCEFETKRVKYLRYIVEAEVGIRVDPKKIIAIRE</sequence>
<name>A0A834VQN1_9PLEO</name>
<dbReference type="InterPro" id="IPR053134">
    <property type="entry name" value="RNA-dir_DNA_polymerase"/>
</dbReference>
<dbReference type="Gene3D" id="3.30.70.270">
    <property type="match status" value="1"/>
</dbReference>